<sequence length="51" mass="5347">MTQYSSLGPAAPLPLQMRAGGDSHRYDPVFQLGSCSPPSASDEGRGKLAQI</sequence>
<comment type="caution">
    <text evidence="2">The sequence shown here is derived from an EMBL/GenBank/DDBJ whole genome shotgun (WGS) entry which is preliminary data.</text>
</comment>
<evidence type="ECO:0000256" key="1">
    <source>
        <dbReference type="SAM" id="MobiDB-lite"/>
    </source>
</evidence>
<dbReference type="Proteomes" id="UP000193642">
    <property type="component" value="Unassembled WGS sequence"/>
</dbReference>
<accession>A0A1Y2BRA0</accession>
<organism evidence="2 3">
    <name type="scientific">Rhizoclosmatium globosum</name>
    <dbReference type="NCBI Taxonomy" id="329046"/>
    <lineage>
        <taxon>Eukaryota</taxon>
        <taxon>Fungi</taxon>
        <taxon>Fungi incertae sedis</taxon>
        <taxon>Chytridiomycota</taxon>
        <taxon>Chytridiomycota incertae sedis</taxon>
        <taxon>Chytridiomycetes</taxon>
        <taxon>Chytridiales</taxon>
        <taxon>Chytriomycetaceae</taxon>
        <taxon>Rhizoclosmatium</taxon>
    </lineage>
</organism>
<name>A0A1Y2BRA0_9FUNG</name>
<proteinExistence type="predicted"/>
<keyword evidence="3" id="KW-1185">Reference proteome</keyword>
<protein>
    <submittedName>
        <fullName evidence="2">Uncharacterized protein</fullName>
    </submittedName>
</protein>
<feature type="region of interest" description="Disordered" evidence="1">
    <location>
        <begin position="1"/>
        <end position="51"/>
    </location>
</feature>
<dbReference type="AlphaFoldDB" id="A0A1Y2BRA0"/>
<evidence type="ECO:0000313" key="3">
    <source>
        <dbReference type="Proteomes" id="UP000193642"/>
    </source>
</evidence>
<feature type="compositionally biased region" description="Basic and acidic residues" evidence="1">
    <location>
        <begin position="42"/>
        <end position="51"/>
    </location>
</feature>
<dbReference type="EMBL" id="MCGO01000051">
    <property type="protein sequence ID" value="ORY37279.1"/>
    <property type="molecule type" value="Genomic_DNA"/>
</dbReference>
<evidence type="ECO:0000313" key="2">
    <source>
        <dbReference type="EMBL" id="ORY37279.1"/>
    </source>
</evidence>
<gene>
    <name evidence="2" type="ORF">BCR33DRAFT_721630</name>
</gene>
<reference evidence="2 3" key="1">
    <citation type="submission" date="2016-07" db="EMBL/GenBank/DDBJ databases">
        <title>Pervasive Adenine N6-methylation of Active Genes in Fungi.</title>
        <authorList>
            <consortium name="DOE Joint Genome Institute"/>
            <person name="Mondo S.J."/>
            <person name="Dannebaum R.O."/>
            <person name="Kuo R.C."/>
            <person name="Labutti K."/>
            <person name="Haridas S."/>
            <person name="Kuo A."/>
            <person name="Salamov A."/>
            <person name="Ahrendt S.R."/>
            <person name="Lipzen A."/>
            <person name="Sullivan W."/>
            <person name="Andreopoulos W.B."/>
            <person name="Clum A."/>
            <person name="Lindquist E."/>
            <person name="Daum C."/>
            <person name="Ramamoorthy G.K."/>
            <person name="Gryganskyi A."/>
            <person name="Culley D."/>
            <person name="Magnuson J.K."/>
            <person name="James T.Y."/>
            <person name="O'Malley M.A."/>
            <person name="Stajich J.E."/>
            <person name="Spatafora J.W."/>
            <person name="Visel A."/>
            <person name="Grigoriev I.V."/>
        </authorList>
    </citation>
    <scope>NUCLEOTIDE SEQUENCE [LARGE SCALE GENOMIC DNA]</scope>
    <source>
        <strain evidence="2 3">JEL800</strain>
    </source>
</reference>